<evidence type="ECO:0000259" key="6">
    <source>
        <dbReference type="SMART" id="SM01088"/>
    </source>
</evidence>
<dbReference type="STRING" id="2018661.A0A2A2JPB7"/>
<feature type="domain" description="Nematode cuticle collagen N-terminal" evidence="6">
    <location>
        <begin position="13"/>
        <end position="65"/>
    </location>
</feature>
<keyword evidence="2" id="KW-0677">Repeat</keyword>
<keyword evidence="5" id="KW-1133">Transmembrane helix</keyword>
<evidence type="ECO:0000313" key="7">
    <source>
        <dbReference type="EMBL" id="PAV63666.1"/>
    </source>
</evidence>
<dbReference type="AlphaFoldDB" id="A0A2A2JPB7"/>
<sequence>MLDHSSEHAQLRRVAFFAIVVSTFAVIAAIVTLPMLYSYVASFQSHLIIETDFCKTRARDMWAEINQIGFPPSVARAKRQYGSSPQPASYPSSGYGAPPQVNSEPNPGCCGCQQGPTGPPGPPGDDGKDGVDGTKGFDAENGKDGNVLDSAIANEPCIICPPGPPGPQGAAGAKGPKDGDDGKSGVQGMQELANEELPDPEVKQESMEGRMKVHEVLKETKETTVHQETRDFRAHL</sequence>
<evidence type="ECO:0000256" key="2">
    <source>
        <dbReference type="ARBA" id="ARBA00022737"/>
    </source>
</evidence>
<feature type="transmembrane region" description="Helical" evidence="5">
    <location>
        <begin position="14"/>
        <end position="37"/>
    </location>
</feature>
<feature type="compositionally biased region" description="Polar residues" evidence="4">
    <location>
        <begin position="81"/>
        <end position="92"/>
    </location>
</feature>
<comment type="caution">
    <text evidence="7">The sequence shown here is derived from an EMBL/GenBank/DDBJ whole genome shotgun (WGS) entry which is preliminary data.</text>
</comment>
<proteinExistence type="predicted"/>
<organism evidence="7 8">
    <name type="scientific">Diploscapter pachys</name>
    <dbReference type="NCBI Taxonomy" id="2018661"/>
    <lineage>
        <taxon>Eukaryota</taxon>
        <taxon>Metazoa</taxon>
        <taxon>Ecdysozoa</taxon>
        <taxon>Nematoda</taxon>
        <taxon>Chromadorea</taxon>
        <taxon>Rhabditida</taxon>
        <taxon>Rhabditina</taxon>
        <taxon>Rhabditomorpha</taxon>
        <taxon>Rhabditoidea</taxon>
        <taxon>Rhabditidae</taxon>
        <taxon>Diploscapter</taxon>
    </lineage>
</organism>
<dbReference type="GO" id="GO:0042302">
    <property type="term" value="F:structural constituent of cuticle"/>
    <property type="evidence" value="ECO:0007669"/>
    <property type="project" value="InterPro"/>
</dbReference>
<evidence type="ECO:0000256" key="4">
    <source>
        <dbReference type="SAM" id="MobiDB-lite"/>
    </source>
</evidence>
<keyword evidence="5" id="KW-0472">Membrane</keyword>
<gene>
    <name evidence="7" type="ORF">WR25_07785</name>
</gene>
<feature type="compositionally biased region" description="Basic and acidic residues" evidence="4">
    <location>
        <begin position="200"/>
        <end position="236"/>
    </location>
</feature>
<comment type="subunit">
    <text evidence="1">Collagen polypeptide chains are complexed within the cuticle by disulfide bonds and other types of covalent cross-links.</text>
</comment>
<evidence type="ECO:0000256" key="3">
    <source>
        <dbReference type="ARBA" id="ARBA00023157"/>
    </source>
</evidence>
<keyword evidence="8" id="KW-1185">Reference proteome</keyword>
<dbReference type="PANTHER" id="PTHR24637">
    <property type="entry name" value="COLLAGEN"/>
    <property type="match status" value="1"/>
</dbReference>
<evidence type="ECO:0000256" key="1">
    <source>
        <dbReference type="ARBA" id="ARBA00011518"/>
    </source>
</evidence>
<keyword evidence="3" id="KW-1015">Disulfide bond</keyword>
<dbReference type="Proteomes" id="UP000218231">
    <property type="component" value="Unassembled WGS sequence"/>
</dbReference>
<dbReference type="Gene3D" id="1.20.5.320">
    <property type="entry name" value="6-Phosphogluconate Dehydrogenase, domain 3"/>
    <property type="match status" value="1"/>
</dbReference>
<feature type="region of interest" description="Disordered" evidence="4">
    <location>
        <begin position="161"/>
        <end position="236"/>
    </location>
</feature>
<evidence type="ECO:0000256" key="5">
    <source>
        <dbReference type="SAM" id="Phobius"/>
    </source>
</evidence>
<evidence type="ECO:0000313" key="8">
    <source>
        <dbReference type="Proteomes" id="UP000218231"/>
    </source>
</evidence>
<dbReference type="EMBL" id="LIAE01010298">
    <property type="protein sequence ID" value="PAV63666.1"/>
    <property type="molecule type" value="Genomic_DNA"/>
</dbReference>
<dbReference type="InterPro" id="IPR002486">
    <property type="entry name" value="Col_cuticle_N"/>
</dbReference>
<dbReference type="SMART" id="SM01088">
    <property type="entry name" value="Col_cuticle_N"/>
    <property type="match status" value="1"/>
</dbReference>
<feature type="region of interest" description="Disordered" evidence="4">
    <location>
        <begin position="76"/>
        <end position="148"/>
    </location>
</feature>
<protein>
    <recommendedName>
        <fullName evidence="6">Nematode cuticle collagen N-terminal domain-containing protein</fullName>
    </recommendedName>
</protein>
<feature type="compositionally biased region" description="Basic and acidic residues" evidence="4">
    <location>
        <begin position="125"/>
        <end position="143"/>
    </location>
</feature>
<accession>A0A2A2JPB7</accession>
<keyword evidence="5" id="KW-0812">Transmembrane</keyword>
<dbReference type="OrthoDB" id="8939548at2759"/>
<reference evidence="7 8" key="1">
    <citation type="journal article" date="2017" name="Curr. Biol.">
        <title>Genome architecture and evolution of a unichromosomal asexual nematode.</title>
        <authorList>
            <person name="Fradin H."/>
            <person name="Zegar C."/>
            <person name="Gutwein M."/>
            <person name="Lucas J."/>
            <person name="Kovtun M."/>
            <person name="Corcoran D."/>
            <person name="Baugh L.R."/>
            <person name="Kiontke K."/>
            <person name="Gunsalus K."/>
            <person name="Fitch D.H."/>
            <person name="Piano F."/>
        </authorList>
    </citation>
    <scope>NUCLEOTIDE SEQUENCE [LARGE SCALE GENOMIC DNA]</scope>
    <source>
        <strain evidence="7">PF1309</strain>
    </source>
</reference>
<dbReference type="Pfam" id="PF01484">
    <property type="entry name" value="Col_cuticle_N"/>
    <property type="match status" value="1"/>
</dbReference>
<dbReference type="PANTHER" id="PTHR24637:SF288">
    <property type="entry name" value="NEMATODE CUTICLE COLLAGEN N-TERMINAL DOMAIN-CONTAINING PROTEIN"/>
    <property type="match status" value="1"/>
</dbReference>
<name>A0A2A2JPB7_9BILA</name>